<evidence type="ECO:0000256" key="2">
    <source>
        <dbReference type="ARBA" id="ARBA00022517"/>
    </source>
</evidence>
<dbReference type="GO" id="GO:0043022">
    <property type="term" value="F:ribosome binding"/>
    <property type="evidence" value="ECO:0007669"/>
    <property type="project" value="InterPro"/>
</dbReference>
<dbReference type="NCBIfam" id="NF010403">
    <property type="entry name" value="PRK13829.1"/>
    <property type="match status" value="1"/>
</dbReference>
<evidence type="ECO:0000259" key="7">
    <source>
        <dbReference type="Pfam" id="PF05239"/>
    </source>
</evidence>
<gene>
    <name evidence="5 8" type="primary">rimM</name>
    <name evidence="8" type="ORF">DVJ83_01365</name>
</gene>
<accession>A0A345IEB4</accession>
<dbReference type="GO" id="GO:0005737">
    <property type="term" value="C:cytoplasm"/>
    <property type="evidence" value="ECO:0007669"/>
    <property type="project" value="UniProtKB-SubCell"/>
</dbReference>
<dbReference type="Gene3D" id="2.30.30.240">
    <property type="entry name" value="PRC-barrel domain"/>
    <property type="match status" value="1"/>
</dbReference>
<dbReference type="AlphaFoldDB" id="A0A345IEB4"/>
<dbReference type="PANTHER" id="PTHR33692:SF1">
    <property type="entry name" value="RIBOSOME MATURATION FACTOR RIMM"/>
    <property type="match status" value="1"/>
</dbReference>
<dbReference type="Gene3D" id="2.40.30.60">
    <property type="entry name" value="RimM"/>
    <property type="match status" value="1"/>
</dbReference>
<keyword evidence="2 5" id="KW-0690">Ribosome biogenesis</keyword>
<dbReference type="SUPFAM" id="SSF50346">
    <property type="entry name" value="PRC-barrel domain"/>
    <property type="match status" value="1"/>
</dbReference>
<proteinExistence type="inferred from homology"/>
<dbReference type="GO" id="GO:0042274">
    <property type="term" value="P:ribosomal small subunit biogenesis"/>
    <property type="evidence" value="ECO:0007669"/>
    <property type="project" value="UniProtKB-UniRule"/>
</dbReference>
<dbReference type="HAMAP" id="MF_00014">
    <property type="entry name" value="Ribosome_mat_RimM"/>
    <property type="match status" value="1"/>
</dbReference>
<dbReference type="InterPro" id="IPR011033">
    <property type="entry name" value="PRC_barrel-like_sf"/>
</dbReference>
<protein>
    <recommendedName>
        <fullName evidence="5">Ribosome maturation factor RimM</fullName>
    </recommendedName>
</protein>
<comment type="similarity">
    <text evidence="5">Belongs to the RimM family.</text>
</comment>
<dbReference type="RefSeq" id="WP_114671116.1">
    <property type="nucleotide sequence ID" value="NZ_CP031158.1"/>
</dbReference>
<dbReference type="InterPro" id="IPR002676">
    <property type="entry name" value="RimM_N"/>
</dbReference>
<keyword evidence="4 5" id="KW-0143">Chaperone</keyword>
<comment type="subunit">
    <text evidence="5">Binds ribosomal protein uS19.</text>
</comment>
<dbReference type="InterPro" id="IPR011961">
    <property type="entry name" value="RimM"/>
</dbReference>
<dbReference type="GO" id="GO:0006364">
    <property type="term" value="P:rRNA processing"/>
    <property type="evidence" value="ECO:0007669"/>
    <property type="project" value="UniProtKB-UniRule"/>
</dbReference>
<organism evidence="8 9">
    <name type="scientific">Deinococcus wulumuqiensis</name>
    <dbReference type="NCBI Taxonomy" id="980427"/>
    <lineage>
        <taxon>Bacteria</taxon>
        <taxon>Thermotogati</taxon>
        <taxon>Deinococcota</taxon>
        <taxon>Deinococci</taxon>
        <taxon>Deinococcales</taxon>
        <taxon>Deinococcaceae</taxon>
        <taxon>Deinococcus</taxon>
    </lineage>
</organism>
<evidence type="ECO:0000256" key="4">
    <source>
        <dbReference type="ARBA" id="ARBA00023186"/>
    </source>
</evidence>
<evidence type="ECO:0000313" key="9">
    <source>
        <dbReference type="Proteomes" id="UP000253744"/>
    </source>
</evidence>
<dbReference type="Pfam" id="PF01782">
    <property type="entry name" value="RimM"/>
    <property type="match status" value="1"/>
</dbReference>
<evidence type="ECO:0000313" key="8">
    <source>
        <dbReference type="EMBL" id="AXG98036.1"/>
    </source>
</evidence>
<keyword evidence="3 5" id="KW-0698">rRNA processing</keyword>
<keyword evidence="1 5" id="KW-0963">Cytoplasm</keyword>
<dbReference type="NCBIfam" id="TIGR02273">
    <property type="entry name" value="16S_RimM"/>
    <property type="match status" value="1"/>
</dbReference>
<feature type="domain" description="PRC-barrel" evidence="7">
    <location>
        <begin position="98"/>
        <end position="147"/>
    </location>
</feature>
<dbReference type="EMBL" id="CP031158">
    <property type="protein sequence ID" value="AXG98036.1"/>
    <property type="molecule type" value="Genomic_DNA"/>
</dbReference>
<sequence length="188" mass="19622">MTTPLEGPQGTTRLGHLLGPHGVQGGVKLYVLGDPAQVLALRRVYVQTRGWLNLRRAESAPPSVVLHLAGVTTREGAEQLRGLHVYAADTELPALEEGSFYYHDLRGLDVYGAGGEDLGNVSDVLDAGHQDLLVVDYGAGTSFVPLQAPYVEIALDGGKPSAVRLSADAPAGLIGPESAEDDSGAAES</sequence>
<comment type="function">
    <text evidence="5">An accessory protein needed during the final step in the assembly of 30S ribosomal subunit, possibly for assembly of the head region. Essential for efficient processing of 16S rRNA. May be needed both before and after RbfA during the maturation of 16S rRNA. It has affinity for free ribosomal 30S subunits but not for 70S ribosomes.</text>
</comment>
<evidence type="ECO:0000259" key="6">
    <source>
        <dbReference type="Pfam" id="PF01782"/>
    </source>
</evidence>
<feature type="domain" description="RimM N-terminal" evidence="6">
    <location>
        <begin position="14"/>
        <end position="89"/>
    </location>
</feature>
<dbReference type="Proteomes" id="UP000253744">
    <property type="component" value="Chromosome"/>
</dbReference>
<dbReference type="PANTHER" id="PTHR33692">
    <property type="entry name" value="RIBOSOME MATURATION FACTOR RIMM"/>
    <property type="match status" value="1"/>
</dbReference>
<reference evidence="8 9" key="1">
    <citation type="submission" date="2018-07" db="EMBL/GenBank/DDBJ databases">
        <title>Complete Genome and Methylome Analysis of Deinococcus wulumuqiensis NEB 479.</title>
        <authorList>
            <person name="Fomenkov A."/>
            <person name="Luyten Y."/>
            <person name="Vincze T."/>
            <person name="Anton B.P."/>
            <person name="Clark T."/>
            <person name="Roberts R.J."/>
            <person name="Morgan R.D."/>
        </authorList>
    </citation>
    <scope>NUCLEOTIDE SEQUENCE [LARGE SCALE GENOMIC DNA]</scope>
    <source>
        <strain evidence="8 9">NEB 479</strain>
    </source>
</reference>
<evidence type="ECO:0000256" key="5">
    <source>
        <dbReference type="HAMAP-Rule" id="MF_00014"/>
    </source>
</evidence>
<comment type="domain">
    <text evidence="5">The PRC barrel domain binds ribosomal protein uS19.</text>
</comment>
<dbReference type="Pfam" id="PF05239">
    <property type="entry name" value="PRC"/>
    <property type="match status" value="1"/>
</dbReference>
<dbReference type="GO" id="GO:0005840">
    <property type="term" value="C:ribosome"/>
    <property type="evidence" value="ECO:0007669"/>
    <property type="project" value="InterPro"/>
</dbReference>
<evidence type="ECO:0000256" key="3">
    <source>
        <dbReference type="ARBA" id="ARBA00022552"/>
    </source>
</evidence>
<dbReference type="InterPro" id="IPR036976">
    <property type="entry name" value="RimM_N_sf"/>
</dbReference>
<dbReference type="InterPro" id="IPR027275">
    <property type="entry name" value="PRC-brl_dom"/>
</dbReference>
<comment type="subcellular location">
    <subcellularLocation>
        <location evidence="5">Cytoplasm</location>
    </subcellularLocation>
</comment>
<name>A0A345IEB4_9DEIO</name>
<dbReference type="KEGG" id="dwu:DVJ83_01365"/>
<evidence type="ECO:0000256" key="1">
    <source>
        <dbReference type="ARBA" id="ARBA00022490"/>
    </source>
</evidence>
<dbReference type="STRING" id="1288484.GCA_000348665_02176"/>